<sequence length="103" mass="12066">MVLQSMSPPETFLGDLRVKLRRSRQLRHPQSLDQLGKQHESLSRDKPGRQLRPFRNSRFRPPESSPATFYAMSQRVQGQRPFRHRQWRPPEHTIGGLPRQASA</sequence>
<organism evidence="1 2">
    <name type="scientific">Hyalomma asiaticum</name>
    <name type="common">Tick</name>
    <dbReference type="NCBI Taxonomy" id="266040"/>
    <lineage>
        <taxon>Eukaryota</taxon>
        <taxon>Metazoa</taxon>
        <taxon>Ecdysozoa</taxon>
        <taxon>Arthropoda</taxon>
        <taxon>Chelicerata</taxon>
        <taxon>Arachnida</taxon>
        <taxon>Acari</taxon>
        <taxon>Parasitiformes</taxon>
        <taxon>Ixodida</taxon>
        <taxon>Ixodoidea</taxon>
        <taxon>Ixodidae</taxon>
        <taxon>Hyalomminae</taxon>
        <taxon>Hyalomma</taxon>
    </lineage>
</organism>
<evidence type="ECO:0000313" key="1">
    <source>
        <dbReference type="EMBL" id="KAH6947114.1"/>
    </source>
</evidence>
<proteinExistence type="predicted"/>
<gene>
    <name evidence="1" type="ORF">HPB50_017118</name>
</gene>
<protein>
    <submittedName>
        <fullName evidence="1">Uncharacterized protein</fullName>
    </submittedName>
</protein>
<evidence type="ECO:0000313" key="2">
    <source>
        <dbReference type="Proteomes" id="UP000821845"/>
    </source>
</evidence>
<dbReference type="EMBL" id="CM023481">
    <property type="protein sequence ID" value="KAH6947114.1"/>
    <property type="molecule type" value="Genomic_DNA"/>
</dbReference>
<name>A0ACB7TLU4_HYAAI</name>
<comment type="caution">
    <text evidence="1">The sequence shown here is derived from an EMBL/GenBank/DDBJ whole genome shotgun (WGS) entry which is preliminary data.</text>
</comment>
<dbReference type="Proteomes" id="UP000821845">
    <property type="component" value="Chromosome 1"/>
</dbReference>
<accession>A0ACB7TLU4</accession>
<reference evidence="1" key="1">
    <citation type="submission" date="2020-05" db="EMBL/GenBank/DDBJ databases">
        <title>Large-scale comparative analyses of tick genomes elucidate their genetic diversity and vector capacities.</title>
        <authorList>
            <person name="Jia N."/>
            <person name="Wang J."/>
            <person name="Shi W."/>
            <person name="Du L."/>
            <person name="Sun Y."/>
            <person name="Zhan W."/>
            <person name="Jiang J."/>
            <person name="Wang Q."/>
            <person name="Zhang B."/>
            <person name="Ji P."/>
            <person name="Sakyi L.B."/>
            <person name="Cui X."/>
            <person name="Yuan T."/>
            <person name="Jiang B."/>
            <person name="Yang W."/>
            <person name="Lam T.T.-Y."/>
            <person name="Chang Q."/>
            <person name="Ding S."/>
            <person name="Wang X."/>
            <person name="Zhu J."/>
            <person name="Ruan X."/>
            <person name="Zhao L."/>
            <person name="Wei J."/>
            <person name="Que T."/>
            <person name="Du C."/>
            <person name="Cheng J."/>
            <person name="Dai P."/>
            <person name="Han X."/>
            <person name="Huang E."/>
            <person name="Gao Y."/>
            <person name="Liu J."/>
            <person name="Shao H."/>
            <person name="Ye R."/>
            <person name="Li L."/>
            <person name="Wei W."/>
            <person name="Wang X."/>
            <person name="Wang C."/>
            <person name="Yang T."/>
            <person name="Huo Q."/>
            <person name="Li W."/>
            <person name="Guo W."/>
            <person name="Chen H."/>
            <person name="Zhou L."/>
            <person name="Ni X."/>
            <person name="Tian J."/>
            <person name="Zhou Y."/>
            <person name="Sheng Y."/>
            <person name="Liu T."/>
            <person name="Pan Y."/>
            <person name="Xia L."/>
            <person name="Li J."/>
            <person name="Zhao F."/>
            <person name="Cao W."/>
        </authorList>
    </citation>
    <scope>NUCLEOTIDE SEQUENCE</scope>
    <source>
        <strain evidence="1">Hyas-2018</strain>
    </source>
</reference>
<keyword evidence="2" id="KW-1185">Reference proteome</keyword>